<evidence type="ECO:0000256" key="1">
    <source>
        <dbReference type="ARBA" id="ARBA00022729"/>
    </source>
</evidence>
<proteinExistence type="predicted"/>
<dbReference type="Pfam" id="PF03067">
    <property type="entry name" value="LPMO_10"/>
    <property type="match status" value="1"/>
</dbReference>
<reference evidence="6 7" key="1">
    <citation type="submission" date="2020-08" db="EMBL/GenBank/DDBJ databases">
        <title>Genomic Encyclopedia of Type Strains, Phase III (KMG-III): the genomes of soil and plant-associated and newly described type strains.</title>
        <authorList>
            <person name="Whitman W."/>
        </authorList>
    </citation>
    <scope>NUCLEOTIDE SEQUENCE [LARGE SCALE GENOMIC DNA]</scope>
    <source>
        <strain evidence="6 7">CECT 8960</strain>
    </source>
</reference>
<feature type="region of interest" description="Disordered" evidence="3">
    <location>
        <begin position="214"/>
        <end position="237"/>
    </location>
</feature>
<dbReference type="GO" id="GO:0004553">
    <property type="term" value="F:hydrolase activity, hydrolyzing O-glycosyl compounds"/>
    <property type="evidence" value="ECO:0007669"/>
    <property type="project" value="InterPro"/>
</dbReference>
<keyword evidence="1 4" id="KW-0732">Signal</keyword>
<dbReference type="InterPro" id="IPR051024">
    <property type="entry name" value="GlcNAc_Chitin_IntDeg"/>
</dbReference>
<dbReference type="GO" id="GO:0005975">
    <property type="term" value="P:carbohydrate metabolic process"/>
    <property type="evidence" value="ECO:0007669"/>
    <property type="project" value="InterPro"/>
</dbReference>
<protein>
    <submittedName>
        <fullName evidence="6">Chitin-binding protein</fullName>
    </submittedName>
</protein>
<dbReference type="InterPro" id="IPR036573">
    <property type="entry name" value="CBM_sf_5/12"/>
</dbReference>
<dbReference type="RefSeq" id="WP_184811715.1">
    <property type="nucleotide sequence ID" value="NZ_JACHJQ010000004.1"/>
</dbReference>
<feature type="domain" description="Chitin-binding type-3" evidence="5">
    <location>
        <begin position="191"/>
        <end position="237"/>
    </location>
</feature>
<gene>
    <name evidence="6" type="ORF">FHR82_003769</name>
</gene>
<dbReference type="InterPro" id="IPR014756">
    <property type="entry name" value="Ig_E-set"/>
</dbReference>
<organism evidence="6 7">
    <name type="scientific">Actinophytocola algeriensis</name>
    <dbReference type="NCBI Taxonomy" id="1768010"/>
    <lineage>
        <taxon>Bacteria</taxon>
        <taxon>Bacillati</taxon>
        <taxon>Actinomycetota</taxon>
        <taxon>Actinomycetes</taxon>
        <taxon>Pseudonocardiales</taxon>
        <taxon>Pseudonocardiaceae</taxon>
    </lineage>
</organism>
<dbReference type="Pfam" id="PF02839">
    <property type="entry name" value="CBM_5_12"/>
    <property type="match status" value="1"/>
</dbReference>
<feature type="region of interest" description="Disordered" evidence="3">
    <location>
        <begin position="178"/>
        <end position="197"/>
    </location>
</feature>
<dbReference type="SUPFAM" id="SSF51055">
    <property type="entry name" value="Carbohydrate binding domain"/>
    <property type="match status" value="1"/>
</dbReference>
<dbReference type="SMART" id="SM00495">
    <property type="entry name" value="ChtBD3"/>
    <property type="match status" value="1"/>
</dbReference>
<dbReference type="PANTHER" id="PTHR34823:SF1">
    <property type="entry name" value="CHITIN-BINDING TYPE-4 DOMAIN-CONTAINING PROTEIN"/>
    <property type="match status" value="1"/>
</dbReference>
<evidence type="ECO:0000256" key="4">
    <source>
        <dbReference type="SAM" id="SignalP"/>
    </source>
</evidence>
<dbReference type="Proteomes" id="UP000520767">
    <property type="component" value="Unassembled WGS sequence"/>
</dbReference>
<dbReference type="InterPro" id="IPR003610">
    <property type="entry name" value="CBM5/12"/>
</dbReference>
<feature type="signal peptide" evidence="4">
    <location>
        <begin position="1"/>
        <end position="31"/>
    </location>
</feature>
<dbReference type="Gene3D" id="2.10.10.20">
    <property type="entry name" value="Carbohydrate-binding module superfamily 5/12"/>
    <property type="match status" value="1"/>
</dbReference>
<name>A0A7W7VER7_9PSEU</name>
<sequence length="237" mass="24966">MSLKRKLVMFASAATIAPLGLVVLPAATANAHGYISTPPSRQAQCAQGTVSCGDIKWEPQSVEGPKGLRNCHGNVGRFAELSDDGKGWRATSVGQTVTFTWTFTARHSTSNFQYYLGNTKVAEFSGNNQQPPPTLSHTVNLGGASGRQKLLAVWNIADTPNAFYACVDLQVGGRAAPEAPAPALPAEQPASGTWASGTSYPAGSEVTYNGTTYRSTQSHTALPGWEPASTPALWQAE</sequence>
<comment type="caution">
    <text evidence="6">The sequence shown here is derived from an EMBL/GenBank/DDBJ whole genome shotgun (WGS) entry which is preliminary data.</text>
</comment>
<evidence type="ECO:0000313" key="7">
    <source>
        <dbReference type="Proteomes" id="UP000520767"/>
    </source>
</evidence>
<keyword evidence="7" id="KW-1185">Reference proteome</keyword>
<feature type="chain" id="PRO_5030988391" evidence="4">
    <location>
        <begin position="32"/>
        <end position="237"/>
    </location>
</feature>
<evidence type="ECO:0000256" key="3">
    <source>
        <dbReference type="SAM" id="MobiDB-lite"/>
    </source>
</evidence>
<dbReference type="SUPFAM" id="SSF81296">
    <property type="entry name" value="E set domains"/>
    <property type="match status" value="1"/>
</dbReference>
<dbReference type="GO" id="GO:0030246">
    <property type="term" value="F:carbohydrate binding"/>
    <property type="evidence" value="ECO:0007669"/>
    <property type="project" value="InterPro"/>
</dbReference>
<dbReference type="CDD" id="cd12214">
    <property type="entry name" value="ChiA1_BD"/>
    <property type="match status" value="1"/>
</dbReference>
<evidence type="ECO:0000313" key="6">
    <source>
        <dbReference type="EMBL" id="MBB4907527.1"/>
    </source>
</evidence>
<dbReference type="PANTHER" id="PTHR34823">
    <property type="entry name" value="GLCNAC-BINDING PROTEIN A"/>
    <property type="match status" value="1"/>
</dbReference>
<evidence type="ECO:0000256" key="2">
    <source>
        <dbReference type="ARBA" id="ARBA00022801"/>
    </source>
</evidence>
<dbReference type="GO" id="GO:0005576">
    <property type="term" value="C:extracellular region"/>
    <property type="evidence" value="ECO:0007669"/>
    <property type="project" value="InterPro"/>
</dbReference>
<evidence type="ECO:0000259" key="5">
    <source>
        <dbReference type="SMART" id="SM00495"/>
    </source>
</evidence>
<keyword evidence="2" id="KW-0378">Hydrolase</keyword>
<accession>A0A7W7VER7</accession>
<dbReference type="AlphaFoldDB" id="A0A7W7VER7"/>
<dbReference type="Gene3D" id="2.70.50.50">
    <property type="entry name" value="chitin-binding protein cbp21"/>
    <property type="match status" value="1"/>
</dbReference>
<dbReference type="EMBL" id="JACHJQ010000004">
    <property type="protein sequence ID" value="MBB4907527.1"/>
    <property type="molecule type" value="Genomic_DNA"/>
</dbReference>
<dbReference type="InterPro" id="IPR004302">
    <property type="entry name" value="Cellulose/chitin-bd_N"/>
</dbReference>
<dbReference type="CDD" id="cd21177">
    <property type="entry name" value="LPMO_AA10"/>
    <property type="match status" value="1"/>
</dbReference>